<gene>
    <name evidence="4" type="ORF">PGQ11_004328</name>
</gene>
<dbReference type="Proteomes" id="UP001390339">
    <property type="component" value="Unassembled WGS sequence"/>
</dbReference>
<feature type="region of interest" description="Disordered" evidence="2">
    <location>
        <begin position="1"/>
        <end position="21"/>
    </location>
</feature>
<keyword evidence="4" id="KW-0489">Methyltransferase</keyword>
<organism evidence="4 5">
    <name type="scientific">Apiospora arundinis</name>
    <dbReference type="NCBI Taxonomy" id="335852"/>
    <lineage>
        <taxon>Eukaryota</taxon>
        <taxon>Fungi</taxon>
        <taxon>Dikarya</taxon>
        <taxon>Ascomycota</taxon>
        <taxon>Pezizomycotina</taxon>
        <taxon>Sordariomycetes</taxon>
        <taxon>Xylariomycetidae</taxon>
        <taxon>Amphisphaeriales</taxon>
        <taxon>Apiosporaceae</taxon>
        <taxon>Apiospora</taxon>
    </lineage>
</organism>
<keyword evidence="4" id="KW-0808">Transferase</keyword>
<evidence type="ECO:0000256" key="2">
    <source>
        <dbReference type="SAM" id="MobiDB-lite"/>
    </source>
</evidence>
<comment type="similarity">
    <text evidence="1">Belongs to the methyltransferase superfamily. LaeA methyltransferase family.</text>
</comment>
<evidence type="ECO:0000313" key="5">
    <source>
        <dbReference type="Proteomes" id="UP001390339"/>
    </source>
</evidence>
<name>A0ABR2J7N7_9PEZI</name>
<evidence type="ECO:0000259" key="3">
    <source>
        <dbReference type="Pfam" id="PF08241"/>
    </source>
</evidence>
<dbReference type="InterPro" id="IPR013216">
    <property type="entry name" value="Methyltransf_11"/>
</dbReference>
<dbReference type="CDD" id="cd02440">
    <property type="entry name" value="AdoMet_MTases"/>
    <property type="match status" value="1"/>
</dbReference>
<dbReference type="GO" id="GO:0032259">
    <property type="term" value="P:methylation"/>
    <property type="evidence" value="ECO:0007669"/>
    <property type="project" value="UniProtKB-KW"/>
</dbReference>
<comment type="caution">
    <text evidence="4">The sequence shown here is derived from an EMBL/GenBank/DDBJ whole genome shotgun (WGS) entry which is preliminary data.</text>
</comment>
<accession>A0ABR2J7N7</accession>
<proteinExistence type="inferred from homology"/>
<keyword evidence="5" id="KW-1185">Reference proteome</keyword>
<evidence type="ECO:0000313" key="4">
    <source>
        <dbReference type="EMBL" id="KAK8873814.1"/>
    </source>
</evidence>
<dbReference type="Gene3D" id="3.40.50.150">
    <property type="entry name" value="Vaccinia Virus protein VP39"/>
    <property type="match status" value="1"/>
</dbReference>
<dbReference type="PANTHER" id="PTHR43591">
    <property type="entry name" value="METHYLTRANSFERASE"/>
    <property type="match status" value="1"/>
</dbReference>
<sequence length="327" mass="36066">MVPPATDVTNNNHDDNSNSTDVAKNLQDQFRNIPASVDKDDAKRAMVQAMDRVVSVPGERLLLQAGLLPLDGAKEEPFALFDNACGTGLITSLLQKNMSPAVLRESRIVCADLNANLVDIVKWRAETDGWKGTVETAVLDAQDTGLPANSFSHVVISLAMHIIPNPEAALREAHRLLRPKGTLAFSVWAADNAGWIPDMRSAFAALPFAAPMPDRVPMAVHGLGQWVDPAGIRAELASFPPGLDHVRIETVEHATRVDSAEYFVEAFDMMRKWLVQSYWPEESRRAATTLGDAVLNKIMIKHLQEKYDGQGWNIRWKSILVSCQKQV</sequence>
<dbReference type="Pfam" id="PF08241">
    <property type="entry name" value="Methyltransf_11"/>
    <property type="match status" value="1"/>
</dbReference>
<dbReference type="EMBL" id="JAPCWZ010000003">
    <property type="protein sequence ID" value="KAK8873814.1"/>
    <property type="molecule type" value="Genomic_DNA"/>
</dbReference>
<feature type="domain" description="Methyltransferase type 11" evidence="3">
    <location>
        <begin position="82"/>
        <end position="185"/>
    </location>
</feature>
<dbReference type="GO" id="GO:0008168">
    <property type="term" value="F:methyltransferase activity"/>
    <property type="evidence" value="ECO:0007669"/>
    <property type="project" value="UniProtKB-KW"/>
</dbReference>
<reference evidence="4 5" key="1">
    <citation type="journal article" date="2024" name="IMA Fungus">
        <title>Apiospora arundinis, a panoply of carbohydrate-active enzymes and secondary metabolites.</title>
        <authorList>
            <person name="Sorensen T."/>
            <person name="Petersen C."/>
            <person name="Muurmann A.T."/>
            <person name="Christiansen J.V."/>
            <person name="Brundto M.L."/>
            <person name="Overgaard C.K."/>
            <person name="Boysen A.T."/>
            <person name="Wollenberg R.D."/>
            <person name="Larsen T.O."/>
            <person name="Sorensen J.L."/>
            <person name="Nielsen K.L."/>
            <person name="Sondergaard T.E."/>
        </authorList>
    </citation>
    <scope>NUCLEOTIDE SEQUENCE [LARGE SCALE GENOMIC DNA]</scope>
    <source>
        <strain evidence="4 5">AAU 773</strain>
    </source>
</reference>
<dbReference type="InterPro" id="IPR029063">
    <property type="entry name" value="SAM-dependent_MTases_sf"/>
</dbReference>
<dbReference type="SUPFAM" id="SSF53335">
    <property type="entry name" value="S-adenosyl-L-methionine-dependent methyltransferases"/>
    <property type="match status" value="1"/>
</dbReference>
<evidence type="ECO:0000256" key="1">
    <source>
        <dbReference type="ARBA" id="ARBA00038158"/>
    </source>
</evidence>
<protein>
    <submittedName>
        <fullName evidence="4">S-adenosyl-L-methionine-dependent methyltransferase</fullName>
    </submittedName>
</protein>